<evidence type="ECO:0000313" key="3">
    <source>
        <dbReference type="EMBL" id="GEB20415.1"/>
    </source>
</evidence>
<keyword evidence="2" id="KW-0732">Signal</keyword>
<feature type="compositionally biased region" description="Low complexity" evidence="1">
    <location>
        <begin position="194"/>
        <end position="208"/>
    </location>
</feature>
<feature type="signal peptide" evidence="2">
    <location>
        <begin position="1"/>
        <end position="40"/>
    </location>
</feature>
<name>A0A4Y3NIW2_PAEAU</name>
<evidence type="ECO:0000313" key="4">
    <source>
        <dbReference type="Proteomes" id="UP000317715"/>
    </source>
</evidence>
<comment type="caution">
    <text evidence="3">The sequence shown here is derived from an EMBL/GenBank/DDBJ whole genome shotgun (WGS) entry which is preliminary data.</text>
</comment>
<accession>A0A4Y3NIW2</accession>
<dbReference type="EMBL" id="BJMD01000020">
    <property type="protein sequence ID" value="GEB20415.1"/>
    <property type="molecule type" value="Genomic_DNA"/>
</dbReference>
<keyword evidence="4" id="KW-1185">Reference proteome</keyword>
<gene>
    <name evidence="3" type="ORF">AAU01_31700</name>
</gene>
<dbReference type="GeneID" id="97301195"/>
<feature type="compositionally biased region" description="Basic and acidic residues" evidence="1">
    <location>
        <begin position="209"/>
        <end position="235"/>
    </location>
</feature>
<evidence type="ECO:0000256" key="2">
    <source>
        <dbReference type="SAM" id="SignalP"/>
    </source>
</evidence>
<dbReference type="AlphaFoldDB" id="A0A4Y3NIW2"/>
<feature type="chain" id="PRO_5021312871" description="Tetratricopeptide repeat domain protein" evidence="2">
    <location>
        <begin position="41"/>
        <end position="235"/>
    </location>
</feature>
<dbReference type="Proteomes" id="UP000317715">
    <property type="component" value="Unassembled WGS sequence"/>
</dbReference>
<dbReference type="RefSeq" id="WP_141285154.1">
    <property type="nucleotide sequence ID" value="NZ_BAAAWK010000001.1"/>
</dbReference>
<proteinExistence type="predicted"/>
<protein>
    <recommendedName>
        <fullName evidence="5">Tetratricopeptide repeat domain protein</fullName>
    </recommendedName>
</protein>
<feature type="region of interest" description="Disordered" evidence="1">
    <location>
        <begin position="169"/>
        <end position="235"/>
    </location>
</feature>
<evidence type="ECO:0008006" key="5">
    <source>
        <dbReference type="Google" id="ProtNLM"/>
    </source>
</evidence>
<reference evidence="3 4" key="1">
    <citation type="submission" date="2019-06" db="EMBL/GenBank/DDBJ databases">
        <title>Whole genome shotgun sequence of Paenarthrobacter aurescens NBRC 12136.</title>
        <authorList>
            <person name="Hosoyama A."/>
            <person name="Uohara A."/>
            <person name="Ohji S."/>
            <person name="Ichikawa N."/>
        </authorList>
    </citation>
    <scope>NUCLEOTIDE SEQUENCE [LARGE SCALE GENOMIC DNA]</scope>
    <source>
        <strain evidence="3 4">NBRC 12136</strain>
    </source>
</reference>
<dbReference type="OrthoDB" id="4869995at2"/>
<evidence type="ECO:0000256" key="1">
    <source>
        <dbReference type="SAM" id="MobiDB-lite"/>
    </source>
</evidence>
<organism evidence="3 4">
    <name type="scientific">Paenarthrobacter aurescens</name>
    <name type="common">Arthrobacter aurescens</name>
    <dbReference type="NCBI Taxonomy" id="43663"/>
    <lineage>
        <taxon>Bacteria</taxon>
        <taxon>Bacillati</taxon>
        <taxon>Actinomycetota</taxon>
        <taxon>Actinomycetes</taxon>
        <taxon>Micrococcales</taxon>
        <taxon>Micrococcaceae</taxon>
        <taxon>Paenarthrobacter</taxon>
    </lineage>
</organism>
<sequence length="235" mass="24748">MKNSNARRRRRRLALWSAPPALLALAVAAKLLSVAVLGTAATNSFEAGEQEGAARAAAGLQIVNILEPHKGLFASGDAQVLAGDFAAARRDFESALAAGAGNDECKVRVNLVLSIEKLGDEAGEPAAAARLFNEAKATADVAPPLCHTESPANSAGEGKSLDAAEDRLKGKIAAAEAPDRPSTSKQSTQPQPPNQEQLQQLQESAQQAQRERSEGQERGEYLRGPDKDPGVDRPW</sequence>